<comment type="caution">
    <text evidence="1">The sequence shown here is derived from an EMBL/GenBank/DDBJ whole genome shotgun (WGS) entry which is preliminary data.</text>
</comment>
<reference evidence="1 2" key="1">
    <citation type="submission" date="2014-03" db="EMBL/GenBank/DDBJ databases">
        <title>Draft Genome Sequences of Four Burkholderia Strains.</title>
        <authorList>
            <person name="Liu X.Y."/>
            <person name="Li C.X."/>
            <person name="Xu J.H."/>
        </authorList>
    </citation>
    <scope>NUCLEOTIDE SEQUENCE [LARGE SCALE GENOMIC DNA]</scope>
    <source>
        <strain evidence="1 2">OP-1</strain>
    </source>
</reference>
<organism evidence="1 2">
    <name type="scientific">Caballeronia zhejiangensis</name>
    <dbReference type="NCBI Taxonomy" id="871203"/>
    <lineage>
        <taxon>Bacteria</taxon>
        <taxon>Pseudomonadati</taxon>
        <taxon>Pseudomonadota</taxon>
        <taxon>Betaproteobacteria</taxon>
        <taxon>Burkholderiales</taxon>
        <taxon>Burkholderiaceae</taxon>
        <taxon>Caballeronia</taxon>
    </lineage>
</organism>
<accession>A0A656QBU8</accession>
<evidence type="ECO:0000313" key="2">
    <source>
        <dbReference type="Proteomes" id="UP000027451"/>
    </source>
</evidence>
<gene>
    <name evidence="1" type="ORF">BG60_28075</name>
</gene>
<keyword evidence="2" id="KW-1185">Reference proteome</keyword>
<name>A0A656QBU8_9BURK</name>
<dbReference type="Proteomes" id="UP000027451">
    <property type="component" value="Unassembled WGS sequence"/>
</dbReference>
<sequence length="163" mass="18449">MKNDIERIIVEDVASLLTPEQRLVYRDSQGDWGEVLLTFGDGMPHFGGFRPLSPEENLRQALDMLTPAFVGDPTDHHLLKMGYRRPFKLLDDGRIAAILTHHSRQHALAAGIHAFGHDDTFYYETYDSAASALKQWNGVGDPDGWFFHPRSGRRREDGDSAKE</sequence>
<proteinExistence type="predicted"/>
<protein>
    <submittedName>
        <fullName evidence="1">Uncharacterized protein</fullName>
    </submittedName>
</protein>
<dbReference type="AlphaFoldDB" id="A0A656QBU8"/>
<dbReference type="EMBL" id="JFHD01000046">
    <property type="protein sequence ID" value="KDR25535.1"/>
    <property type="molecule type" value="Genomic_DNA"/>
</dbReference>
<evidence type="ECO:0000313" key="1">
    <source>
        <dbReference type="EMBL" id="KDR25535.1"/>
    </source>
</evidence>